<reference evidence="1 2" key="1">
    <citation type="journal article" date="2014" name="FEMS Microbiol. Lett.">
        <title>Draft genome sequences of three Holospora species (Holospora obtusa, Holospora undulata, and Holospora elegans), endonuclear symbiotic bacteria of the ciliate Paramecium caudatum.</title>
        <authorList>
            <person name="Dohra H."/>
            <person name="Tanaka K."/>
            <person name="Suzuki T."/>
            <person name="Fujishima M."/>
            <person name="Suzuki H."/>
        </authorList>
    </citation>
    <scope>NUCLEOTIDE SEQUENCE [LARGE SCALE GENOMIC DNA]</scope>
    <source>
        <strain evidence="1 2">E1</strain>
    </source>
</reference>
<evidence type="ECO:0000313" key="2">
    <source>
        <dbReference type="Proteomes" id="UP000024842"/>
    </source>
</evidence>
<dbReference type="AlphaFoldDB" id="A0A023DWT4"/>
<evidence type="ECO:0000313" key="1">
    <source>
        <dbReference type="EMBL" id="GAJ45864.1"/>
    </source>
</evidence>
<comment type="caution">
    <text evidence="1">The sequence shown here is derived from an EMBL/GenBank/DDBJ whole genome shotgun (WGS) entry which is preliminary data.</text>
</comment>
<organism evidence="1 2">
    <name type="scientific">Holospora elegans E1</name>
    <dbReference type="NCBI Taxonomy" id="1427503"/>
    <lineage>
        <taxon>Bacteria</taxon>
        <taxon>Pseudomonadati</taxon>
        <taxon>Pseudomonadota</taxon>
        <taxon>Alphaproteobacteria</taxon>
        <taxon>Holosporales</taxon>
        <taxon>Holosporaceae</taxon>
        <taxon>Holospora</taxon>
    </lineage>
</organism>
<accession>A0A023DWT4</accession>
<keyword evidence="2" id="KW-1185">Reference proteome</keyword>
<name>A0A023DWT4_9PROT</name>
<protein>
    <submittedName>
        <fullName evidence="1">Uncharacterized protein</fullName>
    </submittedName>
</protein>
<gene>
    <name evidence="1" type="ORF">HE1_00174</name>
</gene>
<dbReference type="OrthoDB" id="10019719at2"/>
<dbReference type="Proteomes" id="UP000024842">
    <property type="component" value="Unassembled WGS sequence"/>
</dbReference>
<dbReference type="RefSeq" id="WP_035543563.1">
    <property type="nucleotide sequence ID" value="NZ_BAUP01000034.1"/>
</dbReference>
<dbReference type="EMBL" id="BAUP01000034">
    <property type="protein sequence ID" value="GAJ45864.1"/>
    <property type="molecule type" value="Genomic_DNA"/>
</dbReference>
<proteinExistence type="predicted"/>
<sequence length="198" mass="23503">MDDEVKETLNFLDTDSNSLKKRDPEMLKIFFETFDLLDKNSKEHWVYKLSERGSLFFQYLKFKGKLEEIESSSNLIWSALHDVSLGNIRILDVFDGIEKEELSSIMKIIKDRDDGGKEWYFHFSSENVKDNLLSLMFTEAPEIFLFYLKSTDSKFEDFSEGFNKALKERLKFHFHFLKDLPEELKEFHQKIVGPLQMD</sequence>